<dbReference type="InterPro" id="IPR036736">
    <property type="entry name" value="ACP-like_sf"/>
</dbReference>
<dbReference type="Gene3D" id="1.10.1200.10">
    <property type="entry name" value="ACP-like"/>
    <property type="match status" value="1"/>
</dbReference>
<sequence>MGTSTENASVEQQLLSFLEERTKTPWTPDRDLFADGGLSSLFAMELVVHLESTYDIMVAGPDLQLTNFRTVNAMVAMVDRLRQAAGE</sequence>
<dbReference type="AlphaFoldDB" id="A0A0A0NXE4"/>
<dbReference type="PROSITE" id="PS50075">
    <property type="entry name" value="CARRIER"/>
    <property type="match status" value="1"/>
</dbReference>
<dbReference type="KEGG" id="src:M271_50130"/>
<dbReference type="HOGENOM" id="CLU_108696_16_4_11"/>
<feature type="domain" description="Carrier" evidence="1">
    <location>
        <begin position="5"/>
        <end position="82"/>
    </location>
</feature>
<evidence type="ECO:0000259" key="1">
    <source>
        <dbReference type="PROSITE" id="PS50075"/>
    </source>
</evidence>
<dbReference type="InterPro" id="IPR009081">
    <property type="entry name" value="PP-bd_ACP"/>
</dbReference>
<dbReference type="Proteomes" id="UP000281594">
    <property type="component" value="Unassembled WGS sequence"/>
</dbReference>
<dbReference type="eggNOG" id="COG0236">
    <property type="taxonomic scope" value="Bacteria"/>
</dbReference>
<dbReference type="RefSeq" id="WP_020874864.1">
    <property type="nucleotide sequence ID" value="NC_022785.1"/>
</dbReference>
<proteinExistence type="predicted"/>
<comment type="caution">
    <text evidence="2">The sequence shown here is derived from an EMBL/GenBank/DDBJ whole genome shotgun (WGS) entry which is preliminary data.</text>
</comment>
<evidence type="ECO:0000313" key="2">
    <source>
        <dbReference type="EMBL" id="RLV71779.1"/>
    </source>
</evidence>
<dbReference type="EMBL" id="QYCY01000004">
    <property type="protein sequence ID" value="RLV71779.1"/>
    <property type="molecule type" value="Genomic_DNA"/>
</dbReference>
<gene>
    <name evidence="2" type="ORF">D3C57_144670</name>
</gene>
<accession>A0A0A0NXE4</accession>
<dbReference type="Pfam" id="PF00550">
    <property type="entry name" value="PP-binding"/>
    <property type="match status" value="1"/>
</dbReference>
<evidence type="ECO:0000313" key="3">
    <source>
        <dbReference type="Proteomes" id="UP000281594"/>
    </source>
</evidence>
<organism evidence="2 3">
    <name type="scientific">Streptomyces rapamycinicus (strain ATCC 29253 / DSM 41530 / NRRL 5491 / AYB-994)</name>
    <name type="common">Streptomyces hygroscopicus (strain ATCC 29253)</name>
    <dbReference type="NCBI Taxonomy" id="1343740"/>
    <lineage>
        <taxon>Bacteria</taxon>
        <taxon>Bacillati</taxon>
        <taxon>Actinomycetota</taxon>
        <taxon>Actinomycetes</taxon>
        <taxon>Kitasatosporales</taxon>
        <taxon>Streptomycetaceae</taxon>
        <taxon>Streptomyces</taxon>
        <taxon>Streptomyces violaceusniger group</taxon>
    </lineage>
</organism>
<protein>
    <recommendedName>
        <fullName evidence="1">Carrier domain-containing protein</fullName>
    </recommendedName>
</protein>
<dbReference type="SUPFAM" id="SSF47336">
    <property type="entry name" value="ACP-like"/>
    <property type="match status" value="1"/>
</dbReference>
<name>A0A0A0NXE4_STRRN</name>
<dbReference type="STRING" id="1343740.M271_50130"/>
<reference evidence="2 3" key="1">
    <citation type="journal article" date="2018" name="J. Biol. Chem.">
        <title>Discovery of the actinoplanic acid pathway in Streptomyces rapamycinicus reveals a genetically conserved synergism with rapamycin.</title>
        <authorList>
            <person name="Mrak P."/>
            <person name="Krastel P."/>
            <person name="Pivk Lukancic P."/>
            <person name="Tao J."/>
            <person name="Pistorius D."/>
            <person name="Moore C.M."/>
        </authorList>
    </citation>
    <scope>NUCLEOTIDE SEQUENCE [LARGE SCALE GENOMIC DNA]</scope>
    <source>
        <strain evidence="2 3">NRRL 5491</strain>
    </source>
</reference>